<dbReference type="Pfam" id="PF08447">
    <property type="entry name" value="PAS_3"/>
    <property type="match status" value="1"/>
</dbReference>
<dbReference type="CDD" id="cd00093">
    <property type="entry name" value="HTH_XRE"/>
    <property type="match status" value="1"/>
</dbReference>
<dbReference type="Gene3D" id="2.10.70.100">
    <property type="match status" value="1"/>
</dbReference>
<dbReference type="InterPro" id="IPR000014">
    <property type="entry name" value="PAS"/>
</dbReference>
<evidence type="ECO:0000313" key="5">
    <source>
        <dbReference type="Proteomes" id="UP001156856"/>
    </source>
</evidence>
<dbReference type="SUPFAM" id="SSF55785">
    <property type="entry name" value="PYP-like sensor domain (PAS domain)"/>
    <property type="match status" value="1"/>
</dbReference>
<reference evidence="2 4" key="3">
    <citation type="submission" date="2019-07" db="EMBL/GenBank/DDBJ databases">
        <title>Whole genome shotgun sequence of Methylobacterium oxalidis NBRC 107715.</title>
        <authorList>
            <person name="Hosoyama A."/>
            <person name="Uohara A."/>
            <person name="Ohji S."/>
            <person name="Ichikawa N."/>
        </authorList>
    </citation>
    <scope>NUCLEOTIDE SEQUENCE [LARGE SCALE GENOMIC DNA]</scope>
    <source>
        <strain evidence="2 4">NBRC 107715</strain>
    </source>
</reference>
<evidence type="ECO:0000313" key="3">
    <source>
        <dbReference type="EMBL" id="GLS66388.1"/>
    </source>
</evidence>
<dbReference type="InterPro" id="IPR010982">
    <property type="entry name" value="Lambda_DNA-bd_dom_sf"/>
</dbReference>
<dbReference type="InterPro" id="IPR035965">
    <property type="entry name" value="PAS-like_dom_sf"/>
</dbReference>
<evidence type="ECO:0000259" key="1">
    <source>
        <dbReference type="PROSITE" id="PS50943"/>
    </source>
</evidence>
<organism evidence="2 4">
    <name type="scientific">Methylobacterium oxalidis</name>
    <dbReference type="NCBI Taxonomy" id="944322"/>
    <lineage>
        <taxon>Bacteria</taxon>
        <taxon>Pseudomonadati</taxon>
        <taxon>Pseudomonadota</taxon>
        <taxon>Alphaproteobacteria</taxon>
        <taxon>Hyphomicrobiales</taxon>
        <taxon>Methylobacteriaceae</taxon>
        <taxon>Methylobacterium</taxon>
    </lineage>
</organism>
<dbReference type="AlphaFoldDB" id="A0A512J5D7"/>
<sequence length="347" mass="37920">MIEAADLAFSSRTFLRLVESVGLTGSWGWTFATDEQIWSPGLYRLLGLEPGSVAPSYALLHDLVHPEDRPVLETARQIRQGGTPGHHVARIVRPDGTERVLSLRGEQFVAPDGRPRGAAGTLLDVTESDRLAVVRRAEARRRRALFESTGTWFTAQSFEPAERVRFRPSPELVELTGRPREDLSEDIARAMVTSERRHWHATFGPLIAAGRPFVVTPSIVLAGGGERRLRARYVPVQHPGRAHEWLIVNAPAEAEPGLPPDAVPGALRRGLEQAVAGCHLRAARALIGWSMTDLAKASGISFSTVRRLEENAETAFDRSRHAAVSALRQAGIRFALLDDGSVAVGRA</sequence>
<dbReference type="Proteomes" id="UP001156856">
    <property type="component" value="Unassembled WGS sequence"/>
</dbReference>
<reference evidence="3" key="4">
    <citation type="submission" date="2023-01" db="EMBL/GenBank/DDBJ databases">
        <title>Draft genome sequence of Methylobacterium oxalidis strain NBRC 107715.</title>
        <authorList>
            <person name="Sun Q."/>
            <person name="Mori K."/>
        </authorList>
    </citation>
    <scope>NUCLEOTIDE SEQUENCE</scope>
    <source>
        <strain evidence="3">NBRC 107715</strain>
    </source>
</reference>
<dbReference type="EMBL" id="BSPK01000105">
    <property type="protein sequence ID" value="GLS66388.1"/>
    <property type="molecule type" value="Genomic_DNA"/>
</dbReference>
<dbReference type="Pfam" id="PF01381">
    <property type="entry name" value="HTH_3"/>
    <property type="match status" value="1"/>
</dbReference>
<reference evidence="5" key="2">
    <citation type="journal article" date="2019" name="Int. J. Syst. Evol. Microbiol.">
        <title>The Global Catalogue of Microorganisms (GCM) 10K type strain sequencing project: providing services to taxonomists for standard genome sequencing and annotation.</title>
        <authorList>
            <consortium name="The Broad Institute Genomics Platform"/>
            <consortium name="The Broad Institute Genome Sequencing Center for Infectious Disease"/>
            <person name="Wu L."/>
            <person name="Ma J."/>
        </authorList>
    </citation>
    <scope>NUCLEOTIDE SEQUENCE [LARGE SCALE GENOMIC DNA]</scope>
    <source>
        <strain evidence="5">NBRC 107715</strain>
    </source>
</reference>
<name>A0A512J5D7_9HYPH</name>
<dbReference type="InterPro" id="IPR013655">
    <property type="entry name" value="PAS_fold_3"/>
</dbReference>
<dbReference type="EMBL" id="BJZU01000064">
    <property type="protein sequence ID" value="GEP05194.1"/>
    <property type="molecule type" value="Genomic_DNA"/>
</dbReference>
<keyword evidence="5" id="KW-1185">Reference proteome</keyword>
<dbReference type="Proteomes" id="UP000321960">
    <property type="component" value="Unassembled WGS sequence"/>
</dbReference>
<evidence type="ECO:0000313" key="2">
    <source>
        <dbReference type="EMBL" id="GEP05194.1"/>
    </source>
</evidence>
<dbReference type="PROSITE" id="PS50943">
    <property type="entry name" value="HTH_CROC1"/>
    <property type="match status" value="1"/>
</dbReference>
<comment type="caution">
    <text evidence="2">The sequence shown here is derived from an EMBL/GenBank/DDBJ whole genome shotgun (WGS) entry which is preliminary data.</text>
</comment>
<dbReference type="InterPro" id="IPR001387">
    <property type="entry name" value="Cro/C1-type_HTH"/>
</dbReference>
<reference evidence="3" key="1">
    <citation type="journal article" date="2014" name="Int. J. Syst. Evol. Microbiol.">
        <title>Complete genome of a new Firmicutes species belonging to the dominant human colonic microbiota ('Ruminococcus bicirculans') reveals two chromosomes and a selective capacity to utilize plant glucans.</title>
        <authorList>
            <consortium name="NISC Comparative Sequencing Program"/>
            <person name="Wegmann U."/>
            <person name="Louis P."/>
            <person name="Goesmann A."/>
            <person name="Henrissat B."/>
            <person name="Duncan S.H."/>
            <person name="Flint H.J."/>
        </authorList>
    </citation>
    <scope>NUCLEOTIDE SEQUENCE</scope>
    <source>
        <strain evidence="3">NBRC 107715</strain>
    </source>
</reference>
<dbReference type="Gene3D" id="3.30.450.20">
    <property type="entry name" value="PAS domain"/>
    <property type="match status" value="1"/>
</dbReference>
<protein>
    <recommendedName>
        <fullName evidence="1">HTH cro/C1-type domain-containing protein</fullName>
    </recommendedName>
</protein>
<dbReference type="GO" id="GO:0003677">
    <property type="term" value="F:DNA binding"/>
    <property type="evidence" value="ECO:0007669"/>
    <property type="project" value="InterPro"/>
</dbReference>
<proteinExistence type="predicted"/>
<dbReference type="CDD" id="cd00130">
    <property type="entry name" value="PAS"/>
    <property type="match status" value="1"/>
</dbReference>
<accession>A0A512J5D7</accession>
<dbReference type="SUPFAM" id="SSF47413">
    <property type="entry name" value="lambda repressor-like DNA-binding domains"/>
    <property type="match status" value="1"/>
</dbReference>
<evidence type="ECO:0000313" key="4">
    <source>
        <dbReference type="Proteomes" id="UP000321960"/>
    </source>
</evidence>
<dbReference type="Gene3D" id="1.10.260.40">
    <property type="entry name" value="lambda repressor-like DNA-binding domains"/>
    <property type="match status" value="1"/>
</dbReference>
<dbReference type="RefSeq" id="WP_170267886.1">
    <property type="nucleotide sequence ID" value="NZ_BJZU01000064.1"/>
</dbReference>
<gene>
    <name evidence="3" type="ORF">GCM10007888_47710</name>
    <name evidence="2" type="ORF">MOX02_32320</name>
</gene>
<feature type="domain" description="HTH cro/C1-type" evidence="1">
    <location>
        <begin position="280"/>
        <end position="309"/>
    </location>
</feature>